<feature type="chain" id="PRO_5043765734" evidence="3">
    <location>
        <begin position="25"/>
        <end position="195"/>
    </location>
</feature>
<feature type="compositionally biased region" description="Polar residues" evidence="1">
    <location>
        <begin position="161"/>
        <end position="175"/>
    </location>
</feature>
<protein>
    <submittedName>
        <fullName evidence="4">Uncharacterized protein</fullName>
    </submittedName>
</protein>
<evidence type="ECO:0000256" key="1">
    <source>
        <dbReference type="SAM" id="MobiDB-lite"/>
    </source>
</evidence>
<keyword evidence="2" id="KW-0472">Membrane</keyword>
<dbReference type="Proteomes" id="UP001362999">
    <property type="component" value="Unassembled WGS sequence"/>
</dbReference>
<name>A0AAW0D112_9AGAR</name>
<evidence type="ECO:0000313" key="5">
    <source>
        <dbReference type="Proteomes" id="UP001362999"/>
    </source>
</evidence>
<reference evidence="4 5" key="1">
    <citation type="journal article" date="2024" name="J Genomics">
        <title>Draft genome sequencing and assembly of Favolaschia claudopus CIRM-BRFM 2984 isolated from oak limbs.</title>
        <authorList>
            <person name="Navarro D."/>
            <person name="Drula E."/>
            <person name="Chaduli D."/>
            <person name="Cazenave R."/>
            <person name="Ahrendt S."/>
            <person name="Wang J."/>
            <person name="Lipzen A."/>
            <person name="Daum C."/>
            <person name="Barry K."/>
            <person name="Grigoriev I.V."/>
            <person name="Favel A."/>
            <person name="Rosso M.N."/>
            <person name="Martin F."/>
        </authorList>
    </citation>
    <scope>NUCLEOTIDE SEQUENCE [LARGE SCALE GENOMIC DNA]</scope>
    <source>
        <strain evidence="4 5">CIRM-BRFM 2984</strain>
    </source>
</reference>
<proteinExistence type="predicted"/>
<keyword evidence="3" id="KW-0732">Signal</keyword>
<feature type="compositionally biased region" description="Pro residues" evidence="1">
    <location>
        <begin position="184"/>
        <end position="195"/>
    </location>
</feature>
<comment type="caution">
    <text evidence="4">The sequence shown here is derived from an EMBL/GenBank/DDBJ whole genome shotgun (WGS) entry which is preliminary data.</text>
</comment>
<feature type="compositionally biased region" description="Pro residues" evidence="1">
    <location>
        <begin position="148"/>
        <end position="157"/>
    </location>
</feature>
<organism evidence="4 5">
    <name type="scientific">Favolaschia claudopus</name>
    <dbReference type="NCBI Taxonomy" id="2862362"/>
    <lineage>
        <taxon>Eukaryota</taxon>
        <taxon>Fungi</taxon>
        <taxon>Dikarya</taxon>
        <taxon>Basidiomycota</taxon>
        <taxon>Agaricomycotina</taxon>
        <taxon>Agaricomycetes</taxon>
        <taxon>Agaricomycetidae</taxon>
        <taxon>Agaricales</taxon>
        <taxon>Marasmiineae</taxon>
        <taxon>Mycenaceae</taxon>
        <taxon>Favolaschia</taxon>
    </lineage>
</organism>
<sequence length="195" mass="19950">MVTAASPALLLLGVALSGARLVLADDDNSGHTTAIIGFVVAIILLLMLSCGIQRRRARRAALSATSINAYRPQALPLTSHSLRYGNSASSQPFAAPTGSEYPPQGAADWAPPPYVKEEGTGGQQEYAPPPGPPPSSGAPPAIDAPYSYAPPPGPPPRAHIHSTSADFTNGFTNNVGGFRSASPPTSPPPRSPAAP</sequence>
<keyword evidence="5" id="KW-1185">Reference proteome</keyword>
<keyword evidence="2" id="KW-1133">Transmembrane helix</keyword>
<feature type="signal peptide" evidence="3">
    <location>
        <begin position="1"/>
        <end position="24"/>
    </location>
</feature>
<gene>
    <name evidence="4" type="ORF">R3P38DRAFT_3433621</name>
</gene>
<dbReference type="EMBL" id="JAWWNJ010000011">
    <property type="protein sequence ID" value="KAK7045043.1"/>
    <property type="molecule type" value="Genomic_DNA"/>
</dbReference>
<evidence type="ECO:0000256" key="3">
    <source>
        <dbReference type="SAM" id="SignalP"/>
    </source>
</evidence>
<evidence type="ECO:0000313" key="4">
    <source>
        <dbReference type="EMBL" id="KAK7045043.1"/>
    </source>
</evidence>
<feature type="compositionally biased region" description="Pro residues" evidence="1">
    <location>
        <begin position="127"/>
        <end position="137"/>
    </location>
</feature>
<feature type="compositionally biased region" description="Low complexity" evidence="1">
    <location>
        <begin position="138"/>
        <end position="147"/>
    </location>
</feature>
<feature type="transmembrane region" description="Helical" evidence="2">
    <location>
        <begin position="34"/>
        <end position="52"/>
    </location>
</feature>
<keyword evidence="2" id="KW-0812">Transmembrane</keyword>
<dbReference type="AlphaFoldDB" id="A0AAW0D112"/>
<feature type="region of interest" description="Disordered" evidence="1">
    <location>
        <begin position="86"/>
        <end position="195"/>
    </location>
</feature>
<evidence type="ECO:0000256" key="2">
    <source>
        <dbReference type="SAM" id="Phobius"/>
    </source>
</evidence>
<accession>A0AAW0D112</accession>